<keyword evidence="2" id="KW-0963">Cytoplasm</keyword>
<evidence type="ECO:0000313" key="5">
    <source>
        <dbReference type="Proteomes" id="UP000005868"/>
    </source>
</evidence>
<dbReference type="InterPro" id="IPR031157">
    <property type="entry name" value="G_TR_CS"/>
</dbReference>
<feature type="binding site" evidence="2">
    <location>
        <begin position="130"/>
        <end position="133"/>
    </location>
    <ligand>
        <name>GTP</name>
        <dbReference type="ChEBI" id="CHEBI:37565"/>
    </ligand>
</feature>
<comment type="similarity">
    <text evidence="2">Belongs to the TRAFAC class translation factor GTPase superfamily. Classic translation factor GTPase family. BipA subfamily.</text>
</comment>
<dbReference type="PANTHER" id="PTHR42908:SF8">
    <property type="entry name" value="TR-TYPE G DOMAIN-CONTAINING PROTEIN"/>
    <property type="match status" value="1"/>
</dbReference>
<dbReference type="SUPFAM" id="SSF54980">
    <property type="entry name" value="EF-G C-terminal domain-like"/>
    <property type="match status" value="2"/>
</dbReference>
<dbReference type="InterPro" id="IPR006298">
    <property type="entry name" value="BipA"/>
</dbReference>
<dbReference type="InterPro" id="IPR035647">
    <property type="entry name" value="EFG_III/V"/>
</dbReference>
<dbReference type="Pfam" id="PF03144">
    <property type="entry name" value="GTP_EFTU_D2"/>
    <property type="match status" value="1"/>
</dbReference>
<dbReference type="GO" id="GO:0000049">
    <property type="term" value="F:tRNA binding"/>
    <property type="evidence" value="ECO:0007669"/>
    <property type="project" value="UniProtKB-KW"/>
</dbReference>
<keyword evidence="2" id="KW-0378">Hydrolase</keyword>
<dbReference type="Gene3D" id="3.40.50.300">
    <property type="entry name" value="P-loop containing nucleotide triphosphate hydrolases"/>
    <property type="match status" value="1"/>
</dbReference>
<dbReference type="PRINTS" id="PR00315">
    <property type="entry name" value="ELONGATNFCT"/>
</dbReference>
<dbReference type="STRING" id="580340.Tlie_1593"/>
<comment type="subcellular location">
    <subcellularLocation>
        <location evidence="2">Cytoplasm</location>
    </subcellularLocation>
    <text evidence="2">Binds to ribosomes.</text>
</comment>
<sequence>MRDISKIRNVAIIAHIDHGKTTLLDSVFKAAKLFRDNARVEERIMDNNALERERGITIRAKHCSVEWNDYLINIIDTPGHADFSGEVERIISMVDSALLLVDANEGPMPQTRYVLMRALKAGLKPIVVVNKVDRPNAAINEALNATFDLFLELGATEEQADFPVLYGSGLHGWFVRNLEDEPRGMDPLFETIIDFVPPPKGDLDKPFLMQATSITWNDYIGRVGCGRIVQGKIKKGDIIVRTSTAWTDKDKNQWDIINQERAKVTHLWLTKGFKLTEVEEASAGDVVWIAGPEDISIGDTLSFEENSQEPLSPLEIEEPTVSMFFLVNNGPFAGKEGRAVTLRQIKERLLQEARVNVALRVEDIGRPDGLKVSGRGELHLAILIEEMRREGMELCVSRPEVITKRDENGNLLEPMEQLIVDVPEEYQGVVIEKVSRRKGEFTSAHNLGTGLMRLEFNIPTRGLIGYRTEFLTDTRGLGIMSSRFIGYDLWRGEISGRNRGSMVSMDSGEATSYQLENLQQRGVLFISPMDKVYEGMVIGEHSRGNDLPCNPTKKKHVTNHRSSTKESTVVLDVPRKLTLDAALEWIAEDELVEVTPLSVRVRKSILNHEARKKAAKKAKNQESAA</sequence>
<dbReference type="InterPro" id="IPR009000">
    <property type="entry name" value="Transl_B-barrel_sf"/>
</dbReference>
<dbReference type="CDD" id="cd16263">
    <property type="entry name" value="BipA_III"/>
    <property type="match status" value="1"/>
</dbReference>
<evidence type="ECO:0000259" key="3">
    <source>
        <dbReference type="PROSITE" id="PS51722"/>
    </source>
</evidence>
<dbReference type="GO" id="GO:1990904">
    <property type="term" value="C:ribonucleoprotein complex"/>
    <property type="evidence" value="ECO:0007669"/>
    <property type="project" value="TreeGrafter"/>
</dbReference>
<dbReference type="PANTHER" id="PTHR42908">
    <property type="entry name" value="TRANSLATION ELONGATION FACTOR-RELATED"/>
    <property type="match status" value="1"/>
</dbReference>
<dbReference type="InterPro" id="IPR047041">
    <property type="entry name" value="BipA_GTP-bd_dom"/>
</dbReference>
<keyword evidence="2" id="KW-0547">Nucleotide-binding</keyword>
<accession>G7V7R1</accession>
<name>G7V7R1_THELD</name>
<dbReference type="EC" id="3.6.5.-" evidence="2"/>
<organism evidence="4 5">
    <name type="scientific">Thermovirga lienii (strain ATCC BAA-1197 / DSM 17291 / Cas60314)</name>
    <dbReference type="NCBI Taxonomy" id="580340"/>
    <lineage>
        <taxon>Bacteria</taxon>
        <taxon>Thermotogati</taxon>
        <taxon>Synergistota</taxon>
        <taxon>Synergistia</taxon>
        <taxon>Synergistales</taxon>
        <taxon>Thermovirgaceae</taxon>
        <taxon>Thermovirga</taxon>
    </lineage>
</organism>
<feature type="binding site" evidence="2">
    <location>
        <begin position="17"/>
        <end position="22"/>
    </location>
    <ligand>
        <name>GTP</name>
        <dbReference type="ChEBI" id="CHEBI:37565"/>
    </ligand>
</feature>
<dbReference type="SMART" id="SM00838">
    <property type="entry name" value="EFG_C"/>
    <property type="match status" value="1"/>
</dbReference>
<reference evidence="5" key="1">
    <citation type="submission" date="2011-10" db="EMBL/GenBank/DDBJ databases">
        <title>The complete genome of chromosome of Thermovirga lienii DSM 17291.</title>
        <authorList>
            <consortium name="US DOE Joint Genome Institute (JGI-PGF)"/>
            <person name="Lucas S."/>
            <person name="Copeland A."/>
            <person name="Lapidus A."/>
            <person name="Glavina del Rio T."/>
            <person name="Dalin E."/>
            <person name="Tice H."/>
            <person name="Bruce D."/>
            <person name="Goodwin L."/>
            <person name="Pitluck S."/>
            <person name="Peters L."/>
            <person name="Mikhailova N."/>
            <person name="Saunders E."/>
            <person name="Kyrpides N."/>
            <person name="Mavromatis K."/>
            <person name="Ivanova N."/>
            <person name="Last F.I."/>
            <person name="Brettin T."/>
            <person name="Detter J.C."/>
            <person name="Han C."/>
            <person name="Larimer F."/>
            <person name="Land M."/>
            <person name="Hauser L."/>
            <person name="Markowitz V."/>
            <person name="Cheng J.-F."/>
            <person name="Hugenholtz P."/>
            <person name="Woyke T."/>
            <person name="Wu D."/>
            <person name="Spring S."/>
            <person name="Schroeder M."/>
            <person name="Brambilla E.-M."/>
            <person name="Klenk H.-P."/>
            <person name="Eisen J.A."/>
        </authorList>
    </citation>
    <scope>NUCLEOTIDE SEQUENCE [LARGE SCALE GENOMIC DNA]</scope>
    <source>
        <strain evidence="5">ATCC BAA-1197 / DSM 17291 / Cas60314</strain>
    </source>
</reference>
<reference evidence="4 5" key="2">
    <citation type="journal article" date="2012" name="Stand. Genomic Sci.">
        <title>Genome sequence of the moderately thermophilic, amino-acid-degrading and sulfur-reducing bacterium Thermovirga lienii type strain (Cas60314(T)).</title>
        <authorList>
            <person name="Goker M."/>
            <person name="Saunders E."/>
            <person name="Lapidus A."/>
            <person name="Nolan M."/>
            <person name="Lucas S."/>
            <person name="Hammon N."/>
            <person name="Deshpande S."/>
            <person name="Cheng J.F."/>
            <person name="Han C."/>
            <person name="Tapia R."/>
            <person name="Goodwin L.A."/>
            <person name="Pitluck S."/>
            <person name="Liolios K."/>
            <person name="Mavromatis K."/>
            <person name="Pagani I."/>
            <person name="Ivanova N."/>
            <person name="Mikhailova N."/>
            <person name="Pati A."/>
            <person name="Chen A."/>
            <person name="Palaniappan K."/>
            <person name="Land M."/>
            <person name="Chang Y.J."/>
            <person name="Jeffries C.D."/>
            <person name="Brambilla E.M."/>
            <person name="Rohde M."/>
            <person name="Spring S."/>
            <person name="Detter J.C."/>
            <person name="Woyke T."/>
            <person name="Bristow J."/>
            <person name="Eisen J.A."/>
            <person name="Markowitz V."/>
            <person name="Hugenholtz P."/>
            <person name="Kyrpides N.C."/>
            <person name="Klenk H.P."/>
        </authorList>
    </citation>
    <scope>NUCLEOTIDE SEQUENCE [LARGE SCALE GENOMIC DNA]</scope>
    <source>
        <strain evidence="5">ATCC BAA-1197 / DSM 17291 / Cas60314</strain>
    </source>
</reference>
<dbReference type="AlphaFoldDB" id="G7V7R1"/>
<dbReference type="InterPro" id="IPR035651">
    <property type="entry name" value="BipA_V"/>
</dbReference>
<dbReference type="FunFam" id="2.40.50.250:FF:000001">
    <property type="entry name" value="GTP-binding protein TypA"/>
    <property type="match status" value="1"/>
</dbReference>
<keyword evidence="2" id="KW-0694">RNA-binding</keyword>
<feature type="domain" description="Tr-type G" evidence="3">
    <location>
        <begin position="5"/>
        <end position="200"/>
    </location>
</feature>
<dbReference type="Pfam" id="PF21018">
    <property type="entry name" value="BipA_C"/>
    <property type="match status" value="1"/>
</dbReference>
<dbReference type="GO" id="GO:0003924">
    <property type="term" value="F:GTPase activity"/>
    <property type="evidence" value="ECO:0007669"/>
    <property type="project" value="UniProtKB-UniRule"/>
</dbReference>
<dbReference type="SUPFAM" id="SSF52540">
    <property type="entry name" value="P-loop containing nucleoside triphosphate hydrolases"/>
    <property type="match status" value="1"/>
</dbReference>
<dbReference type="InterPro" id="IPR005225">
    <property type="entry name" value="Small_GTP-bd"/>
</dbReference>
<dbReference type="CDD" id="cd03710">
    <property type="entry name" value="BipA_TypA_C"/>
    <property type="match status" value="1"/>
</dbReference>
<dbReference type="FunFam" id="3.30.70.870:FF:000003">
    <property type="entry name" value="GTP-binding protein TypA"/>
    <property type="match status" value="1"/>
</dbReference>
<dbReference type="KEGG" id="tli:Tlie_1593"/>
<dbReference type="FunFam" id="3.40.50.300:FF:000055">
    <property type="entry name" value="GTP-binding protein TypA"/>
    <property type="match status" value="1"/>
</dbReference>
<keyword evidence="2" id="KW-0820">tRNA-binding</keyword>
<dbReference type="eggNOG" id="COG1217">
    <property type="taxonomic scope" value="Bacteria"/>
</dbReference>
<dbReference type="Gene3D" id="2.40.30.10">
    <property type="entry name" value="Translation factors"/>
    <property type="match status" value="1"/>
</dbReference>
<comment type="subunit">
    <text evidence="2">Monomer.</text>
</comment>
<protein>
    <recommendedName>
        <fullName evidence="2">Large ribosomal subunit assembly factor BipA</fullName>
        <ecNumber evidence="2">3.6.5.-</ecNumber>
    </recommendedName>
    <alternativeName>
        <fullName evidence="2">GTP-binding protein BipA</fullName>
    </alternativeName>
</protein>
<evidence type="ECO:0000313" key="4">
    <source>
        <dbReference type="EMBL" id="AER67315.1"/>
    </source>
</evidence>
<dbReference type="CDD" id="cd01891">
    <property type="entry name" value="TypA_BipA"/>
    <property type="match status" value="1"/>
</dbReference>
<dbReference type="InterPro" id="IPR042116">
    <property type="entry name" value="TypA/BipA_C"/>
</dbReference>
<dbReference type="HOGENOM" id="CLU_017016_4_0_0"/>
<dbReference type="Gene3D" id="3.30.70.870">
    <property type="entry name" value="Elongation Factor G (Translational Gtpase), domain 3"/>
    <property type="match status" value="1"/>
</dbReference>
<dbReference type="Proteomes" id="UP000005868">
    <property type="component" value="Chromosome"/>
</dbReference>
<dbReference type="Gene3D" id="3.30.70.240">
    <property type="match status" value="1"/>
</dbReference>
<proteinExistence type="inferred from homology"/>
<dbReference type="SUPFAM" id="SSF50447">
    <property type="entry name" value="Translation proteins"/>
    <property type="match status" value="1"/>
</dbReference>
<dbReference type="EMBL" id="CP003096">
    <property type="protein sequence ID" value="AER67315.1"/>
    <property type="molecule type" value="Genomic_DNA"/>
</dbReference>
<dbReference type="NCBIfam" id="TIGR00231">
    <property type="entry name" value="small_GTP"/>
    <property type="match status" value="1"/>
</dbReference>
<comment type="catalytic activity">
    <reaction evidence="2">
        <text>GTP + H2O = GDP + phosphate + H(+)</text>
        <dbReference type="Rhea" id="RHEA:19669"/>
        <dbReference type="ChEBI" id="CHEBI:15377"/>
        <dbReference type="ChEBI" id="CHEBI:15378"/>
        <dbReference type="ChEBI" id="CHEBI:37565"/>
        <dbReference type="ChEBI" id="CHEBI:43474"/>
        <dbReference type="ChEBI" id="CHEBI:58189"/>
    </reaction>
</comment>
<dbReference type="NCBIfam" id="TIGR01394">
    <property type="entry name" value="TypA_BipA"/>
    <property type="match status" value="1"/>
</dbReference>
<keyword evidence="5" id="KW-1185">Reference proteome</keyword>
<dbReference type="GO" id="GO:0019843">
    <property type="term" value="F:rRNA binding"/>
    <property type="evidence" value="ECO:0007669"/>
    <property type="project" value="UniProtKB-KW"/>
</dbReference>
<keyword evidence="2" id="KW-0699">rRNA-binding</keyword>
<keyword evidence="1 2" id="KW-0342">GTP-binding</keyword>
<comment type="function">
    <text evidence="2">A 50S ribosomal subunit assembly protein with GTPase activity, required for 50S subunit assembly at low temperatures, may also play a role in translation. Binds GTP and analogs. Binds the 70S ribosome between the 30S and 50S subunits, in a similar position as ribosome-bound EF-G; it contacts a number of ribosomal proteins, both rRNAs and the A-site tRNA.</text>
</comment>
<dbReference type="GO" id="GO:0005829">
    <property type="term" value="C:cytosol"/>
    <property type="evidence" value="ECO:0007669"/>
    <property type="project" value="TreeGrafter"/>
</dbReference>
<dbReference type="InterPro" id="IPR000795">
    <property type="entry name" value="T_Tr_GTP-bd_dom"/>
</dbReference>
<dbReference type="PROSITE" id="PS51722">
    <property type="entry name" value="G_TR_2"/>
    <property type="match status" value="1"/>
</dbReference>
<gene>
    <name evidence="2" type="primary">bipA</name>
    <name evidence="4" type="ordered locus">Tlie_1593</name>
</gene>
<dbReference type="Gene3D" id="2.40.50.250">
    <property type="entry name" value="bipa protein"/>
    <property type="match status" value="1"/>
</dbReference>
<dbReference type="PROSITE" id="PS00301">
    <property type="entry name" value="G_TR_1"/>
    <property type="match status" value="1"/>
</dbReference>
<dbReference type="InterPro" id="IPR000640">
    <property type="entry name" value="EFG_V-like"/>
</dbReference>
<dbReference type="InterPro" id="IPR027417">
    <property type="entry name" value="P-loop_NTPase"/>
</dbReference>
<dbReference type="GO" id="GO:0000027">
    <property type="term" value="P:ribosomal large subunit assembly"/>
    <property type="evidence" value="ECO:0007669"/>
    <property type="project" value="UniProtKB-UniRule"/>
</dbReference>
<dbReference type="OrthoDB" id="9801591at2"/>
<dbReference type="Pfam" id="PF00679">
    <property type="entry name" value="EFG_C"/>
    <property type="match status" value="1"/>
</dbReference>
<evidence type="ECO:0000256" key="2">
    <source>
        <dbReference type="HAMAP-Rule" id="MF_00849"/>
    </source>
</evidence>
<dbReference type="GO" id="GO:0005525">
    <property type="term" value="F:GTP binding"/>
    <property type="evidence" value="ECO:0007669"/>
    <property type="project" value="UniProtKB-UniRule"/>
</dbReference>
<evidence type="ECO:0000256" key="1">
    <source>
        <dbReference type="ARBA" id="ARBA00023134"/>
    </source>
</evidence>
<dbReference type="GO" id="GO:0043022">
    <property type="term" value="F:ribosome binding"/>
    <property type="evidence" value="ECO:0007669"/>
    <property type="project" value="UniProtKB-UniRule"/>
</dbReference>
<dbReference type="FunFam" id="3.30.70.240:FF:000002">
    <property type="entry name" value="GTP-binding protein TypA"/>
    <property type="match status" value="1"/>
</dbReference>
<dbReference type="InterPro" id="IPR004161">
    <property type="entry name" value="EFTu-like_2"/>
</dbReference>
<keyword evidence="2" id="KW-0690">Ribosome biogenesis</keyword>
<dbReference type="HAMAP" id="MF_00849">
    <property type="entry name" value="BipA"/>
    <property type="match status" value="1"/>
</dbReference>
<dbReference type="Pfam" id="PF00009">
    <property type="entry name" value="GTP_EFTU"/>
    <property type="match status" value="1"/>
</dbReference>
<dbReference type="InterPro" id="IPR048876">
    <property type="entry name" value="BipA_C"/>
</dbReference>
<dbReference type="InterPro" id="IPR047043">
    <property type="entry name" value="BipA_III"/>
</dbReference>